<feature type="transmembrane region" description="Helical" evidence="1">
    <location>
        <begin position="133"/>
        <end position="157"/>
    </location>
</feature>
<keyword evidence="3" id="KW-1185">Reference proteome</keyword>
<organism evidence="2 3">
    <name type="scientific">Microbacterium kyungheense</name>
    <dbReference type="NCBI Taxonomy" id="1263636"/>
    <lineage>
        <taxon>Bacteria</taxon>
        <taxon>Bacillati</taxon>
        <taxon>Actinomycetota</taxon>
        <taxon>Actinomycetes</taxon>
        <taxon>Micrococcales</taxon>
        <taxon>Microbacteriaceae</taxon>
        <taxon>Microbacterium</taxon>
    </lineage>
</organism>
<dbReference type="EMBL" id="VFPE01000001">
    <property type="protein sequence ID" value="TQM34113.1"/>
    <property type="molecule type" value="Genomic_DNA"/>
</dbReference>
<dbReference type="AlphaFoldDB" id="A0A543FJQ6"/>
<proteinExistence type="predicted"/>
<keyword evidence="1" id="KW-1133">Transmembrane helix</keyword>
<feature type="transmembrane region" description="Helical" evidence="1">
    <location>
        <begin position="56"/>
        <end position="76"/>
    </location>
</feature>
<feature type="transmembrane region" description="Helical" evidence="1">
    <location>
        <begin position="21"/>
        <end position="44"/>
    </location>
</feature>
<evidence type="ECO:0000313" key="3">
    <source>
        <dbReference type="Proteomes" id="UP000320235"/>
    </source>
</evidence>
<protein>
    <submittedName>
        <fullName evidence="2">Uncharacterized protein</fullName>
    </submittedName>
</protein>
<evidence type="ECO:0000256" key="1">
    <source>
        <dbReference type="SAM" id="Phobius"/>
    </source>
</evidence>
<reference evidence="2 3" key="1">
    <citation type="submission" date="2019-06" db="EMBL/GenBank/DDBJ databases">
        <title>Sequencing the genomes of 1000 actinobacteria strains.</title>
        <authorList>
            <person name="Klenk H.-P."/>
        </authorList>
    </citation>
    <scope>NUCLEOTIDE SEQUENCE [LARGE SCALE GENOMIC DNA]</scope>
    <source>
        <strain evidence="2 3">DSM 105492</strain>
    </source>
</reference>
<dbReference type="Proteomes" id="UP000320235">
    <property type="component" value="Unassembled WGS sequence"/>
</dbReference>
<keyword evidence="1" id="KW-0472">Membrane</keyword>
<accession>A0A543FJQ6</accession>
<feature type="transmembrane region" description="Helical" evidence="1">
    <location>
        <begin position="106"/>
        <end position="127"/>
    </location>
</feature>
<gene>
    <name evidence="2" type="ORF">FB391_0400</name>
</gene>
<comment type="caution">
    <text evidence="2">The sequence shown here is derived from an EMBL/GenBank/DDBJ whole genome shotgun (WGS) entry which is preliminary data.</text>
</comment>
<sequence>MSVIAAKARALLALDGPLAATVLAVFGYFTVSVSYLACLVPLLAFTSLVGWQPTHLAVWLGAASLLPVAPASYALLRASRLLLTERGEARAVRAFWTAFADGCRRLWWAAASLSLVTVLLQYDLALFGGSDTVLLLVAAGAALAAALLVGVCVLATAQDLKRPVETVAAAATAIGRRPHIALSWLLLIGLGLAATAIPLLGPALALFLPALLGAGIHICNDALRLIRTDETSSTS</sequence>
<keyword evidence="1" id="KW-0812">Transmembrane</keyword>
<evidence type="ECO:0000313" key="2">
    <source>
        <dbReference type="EMBL" id="TQM34113.1"/>
    </source>
</evidence>
<feature type="transmembrane region" description="Helical" evidence="1">
    <location>
        <begin position="178"/>
        <end position="197"/>
    </location>
</feature>
<dbReference type="OrthoDB" id="5068446at2"/>
<name>A0A543FJQ6_9MICO</name>
<dbReference type="RefSeq" id="WP_141892614.1">
    <property type="nucleotide sequence ID" value="NZ_BAABLH010000001.1"/>
</dbReference>